<dbReference type="PaxDb" id="65489-OBART11G20530.1"/>
<name>A0A0D3HP76_9ORYZ</name>
<feature type="compositionally biased region" description="Basic and acidic residues" evidence="1">
    <location>
        <begin position="23"/>
        <end position="33"/>
    </location>
</feature>
<organism evidence="2">
    <name type="scientific">Oryza barthii</name>
    <dbReference type="NCBI Taxonomy" id="65489"/>
    <lineage>
        <taxon>Eukaryota</taxon>
        <taxon>Viridiplantae</taxon>
        <taxon>Streptophyta</taxon>
        <taxon>Embryophyta</taxon>
        <taxon>Tracheophyta</taxon>
        <taxon>Spermatophyta</taxon>
        <taxon>Magnoliopsida</taxon>
        <taxon>Liliopsida</taxon>
        <taxon>Poales</taxon>
        <taxon>Poaceae</taxon>
        <taxon>BOP clade</taxon>
        <taxon>Oryzoideae</taxon>
        <taxon>Oryzeae</taxon>
        <taxon>Oryzinae</taxon>
        <taxon>Oryza</taxon>
    </lineage>
</organism>
<reference evidence="2" key="1">
    <citation type="journal article" date="2009" name="Rice">
        <title>De Novo Next Generation Sequencing of Plant Genomes.</title>
        <authorList>
            <person name="Rounsley S."/>
            <person name="Marri P.R."/>
            <person name="Yu Y."/>
            <person name="He R."/>
            <person name="Sisneros N."/>
            <person name="Goicoechea J.L."/>
            <person name="Lee S.J."/>
            <person name="Angelova A."/>
            <person name="Kudrna D."/>
            <person name="Luo M."/>
            <person name="Affourtit J."/>
            <person name="Desany B."/>
            <person name="Knight J."/>
            <person name="Niazi F."/>
            <person name="Egholm M."/>
            <person name="Wing R.A."/>
        </authorList>
    </citation>
    <scope>NUCLEOTIDE SEQUENCE [LARGE SCALE GENOMIC DNA]</scope>
    <source>
        <strain evidence="2">cv. IRGC 105608</strain>
    </source>
</reference>
<sequence length="88" mass="9806">MVDRGGAVIQFNCFHRRQVGDQEHAVARPDRTRGACRRRRRRGMRQEVRAQQITHLAAAARLPDGGGAMRGMGIDAQSMGRQWSPGPL</sequence>
<dbReference type="EnsemblPlants" id="OBART11G20530.1">
    <property type="protein sequence ID" value="OBART11G20530.1"/>
    <property type="gene ID" value="OBART11G20530"/>
</dbReference>
<proteinExistence type="predicted"/>
<dbReference type="Proteomes" id="UP000026960">
    <property type="component" value="Chromosome 11"/>
</dbReference>
<evidence type="ECO:0000256" key="1">
    <source>
        <dbReference type="SAM" id="MobiDB-lite"/>
    </source>
</evidence>
<feature type="region of interest" description="Disordered" evidence="1">
    <location>
        <begin position="23"/>
        <end position="48"/>
    </location>
</feature>
<dbReference type="AlphaFoldDB" id="A0A0D3HP76"/>
<evidence type="ECO:0000313" key="3">
    <source>
        <dbReference type="Proteomes" id="UP000026960"/>
    </source>
</evidence>
<feature type="region of interest" description="Disordered" evidence="1">
    <location>
        <begin position="60"/>
        <end position="88"/>
    </location>
</feature>
<dbReference type="HOGENOM" id="CLU_2472589_0_0_1"/>
<keyword evidence="3" id="KW-1185">Reference proteome</keyword>
<dbReference type="Gramene" id="OBART11G20530.1">
    <property type="protein sequence ID" value="OBART11G20530.1"/>
    <property type="gene ID" value="OBART11G20530"/>
</dbReference>
<accession>A0A0D3HP76</accession>
<feature type="compositionally biased region" description="Basic residues" evidence="1">
    <location>
        <begin position="34"/>
        <end position="43"/>
    </location>
</feature>
<evidence type="ECO:0000313" key="2">
    <source>
        <dbReference type="EnsemblPlants" id="OBART11G20530.1"/>
    </source>
</evidence>
<protein>
    <submittedName>
        <fullName evidence="2">Uncharacterized protein</fullName>
    </submittedName>
</protein>
<reference evidence="2" key="2">
    <citation type="submission" date="2015-03" db="UniProtKB">
        <authorList>
            <consortium name="EnsemblPlants"/>
        </authorList>
    </citation>
    <scope>IDENTIFICATION</scope>
</reference>